<feature type="region of interest" description="Disordered" evidence="6">
    <location>
        <begin position="142"/>
        <end position="162"/>
    </location>
</feature>
<dbReference type="Gene3D" id="2.40.70.10">
    <property type="entry name" value="Acid Proteases"/>
    <property type="match status" value="1"/>
</dbReference>
<dbReference type="InterPro" id="IPR043502">
    <property type="entry name" value="DNA/RNA_pol_sf"/>
</dbReference>
<dbReference type="FunFam" id="3.30.70.270:FF:000063">
    <property type="entry name" value="Zinc knuckle domaincontaining protein"/>
    <property type="match status" value="1"/>
</dbReference>
<dbReference type="Gene3D" id="3.10.10.10">
    <property type="entry name" value="HIV Type 1 Reverse Transcriptase, subunit A, domain 1"/>
    <property type="match status" value="1"/>
</dbReference>
<evidence type="ECO:0000259" key="7">
    <source>
        <dbReference type="Pfam" id="PF00078"/>
    </source>
</evidence>
<dbReference type="PANTHER" id="PTHR37984:SF5">
    <property type="entry name" value="PROTEIN NYNRIN-LIKE"/>
    <property type="match status" value="1"/>
</dbReference>
<evidence type="ECO:0000256" key="1">
    <source>
        <dbReference type="ARBA" id="ARBA00022679"/>
    </source>
</evidence>
<dbReference type="InterPro" id="IPR043128">
    <property type="entry name" value="Rev_trsase/Diguanyl_cyclase"/>
</dbReference>
<feature type="domain" description="Reverse transcriptase" evidence="7">
    <location>
        <begin position="607"/>
        <end position="735"/>
    </location>
</feature>
<dbReference type="InterPro" id="IPR041577">
    <property type="entry name" value="RT_RNaseH_2"/>
</dbReference>
<keyword evidence="1" id="KW-0808">Transferase</keyword>
<reference evidence="9" key="1">
    <citation type="submission" date="2020-06" db="EMBL/GenBank/DDBJ databases">
        <authorList>
            <person name="Li T."/>
            <person name="Hu X."/>
            <person name="Zhang T."/>
            <person name="Song X."/>
            <person name="Zhang H."/>
            <person name="Dai N."/>
            <person name="Sheng W."/>
            <person name="Hou X."/>
            <person name="Wei L."/>
        </authorList>
    </citation>
    <scope>NUCLEOTIDE SEQUENCE</scope>
    <source>
        <strain evidence="9">KEN1</strain>
        <tissue evidence="9">Leaf</tissue>
    </source>
</reference>
<dbReference type="GO" id="GO:0004519">
    <property type="term" value="F:endonuclease activity"/>
    <property type="evidence" value="ECO:0007669"/>
    <property type="project" value="UniProtKB-KW"/>
</dbReference>
<keyword evidence="2" id="KW-0548">Nucleotidyltransferase</keyword>
<evidence type="ECO:0000313" key="9">
    <source>
        <dbReference type="EMBL" id="KAL0455087.1"/>
    </source>
</evidence>
<keyword evidence="3" id="KW-0540">Nuclease</keyword>
<dbReference type="SUPFAM" id="SSF50630">
    <property type="entry name" value="Acid proteases"/>
    <property type="match status" value="1"/>
</dbReference>
<dbReference type="SUPFAM" id="SSF56672">
    <property type="entry name" value="DNA/RNA polymerases"/>
    <property type="match status" value="1"/>
</dbReference>
<dbReference type="Pfam" id="PF17919">
    <property type="entry name" value="RT_RNaseH_2"/>
    <property type="match status" value="1"/>
</dbReference>
<evidence type="ECO:0000256" key="3">
    <source>
        <dbReference type="ARBA" id="ARBA00022722"/>
    </source>
</evidence>
<name>A0AAW2XQ71_9LAMI</name>
<dbReference type="CDD" id="cd00303">
    <property type="entry name" value="retropepsin_like"/>
    <property type="match status" value="1"/>
</dbReference>
<feature type="compositionally biased region" description="Polar residues" evidence="6">
    <location>
        <begin position="332"/>
        <end position="344"/>
    </location>
</feature>
<dbReference type="Pfam" id="PF00078">
    <property type="entry name" value="RVT_1"/>
    <property type="match status" value="1"/>
</dbReference>
<evidence type="ECO:0000256" key="4">
    <source>
        <dbReference type="ARBA" id="ARBA00022759"/>
    </source>
</evidence>
<keyword evidence="4" id="KW-0378">Hydrolase</keyword>
<feature type="region of interest" description="Disordered" evidence="6">
    <location>
        <begin position="325"/>
        <end position="344"/>
    </location>
</feature>
<dbReference type="GO" id="GO:0016779">
    <property type="term" value="F:nucleotidyltransferase activity"/>
    <property type="evidence" value="ECO:0007669"/>
    <property type="project" value="UniProtKB-KW"/>
</dbReference>
<evidence type="ECO:0000256" key="6">
    <source>
        <dbReference type="SAM" id="MobiDB-lite"/>
    </source>
</evidence>
<dbReference type="PANTHER" id="PTHR37984">
    <property type="entry name" value="PROTEIN CBG26694"/>
    <property type="match status" value="1"/>
</dbReference>
<proteinExistence type="predicted"/>
<keyword evidence="5" id="KW-0511">Multifunctional enzyme</keyword>
<feature type="non-terminal residue" evidence="9">
    <location>
        <position position="903"/>
    </location>
</feature>
<gene>
    <name evidence="9" type="ORF">Slati_0847900</name>
</gene>
<evidence type="ECO:0000259" key="8">
    <source>
        <dbReference type="Pfam" id="PF17919"/>
    </source>
</evidence>
<comment type="caution">
    <text evidence="9">The sequence shown here is derived from an EMBL/GenBank/DDBJ whole genome shotgun (WGS) entry which is preliminary data.</text>
</comment>
<keyword evidence="4" id="KW-0255">Endonuclease</keyword>
<organism evidence="9">
    <name type="scientific">Sesamum latifolium</name>
    <dbReference type="NCBI Taxonomy" id="2727402"/>
    <lineage>
        <taxon>Eukaryota</taxon>
        <taxon>Viridiplantae</taxon>
        <taxon>Streptophyta</taxon>
        <taxon>Embryophyta</taxon>
        <taxon>Tracheophyta</taxon>
        <taxon>Spermatophyta</taxon>
        <taxon>Magnoliopsida</taxon>
        <taxon>eudicotyledons</taxon>
        <taxon>Gunneridae</taxon>
        <taxon>Pentapetalae</taxon>
        <taxon>asterids</taxon>
        <taxon>lamiids</taxon>
        <taxon>Lamiales</taxon>
        <taxon>Pedaliaceae</taxon>
        <taxon>Sesamum</taxon>
    </lineage>
</organism>
<evidence type="ECO:0000256" key="5">
    <source>
        <dbReference type="ARBA" id="ARBA00023268"/>
    </source>
</evidence>
<feature type="domain" description="Reverse transcriptase/retrotransposon-derived protein RNase H-like" evidence="8">
    <location>
        <begin position="797"/>
        <end position="895"/>
    </location>
</feature>
<sequence>MCIQRMHWGLRYILQGILPKSFEELATRAHDMELSMIASGVEGPPIQELRSTKEKQEIKKGGKPFSKTPNKESMAVNIAPFKLKGIAKDNIAPKNNVPYEKPQRKLTLKEMQARQYPFLDSDVPEIFDDLLEANLIDLPEMKRPEEAERKDDTNNKNSCNVVHGDDIEDEVLEKEDSSDTDDCMSTITFTDEDLLLGSKPHNRPLFVAGYVREQKVNRILIDGGSAVNILPLRILKELRIPVDELSKSRLMIQGFNQGGQRAVGIIWLQLTMEDMVSTTLFHVIDAKTSYNMLLGRPCKPFTEAESHFADAKYYIEGAKKEKEVLTSEEPKSYSNQSTRKNDSSTIKVELSKDLILPLTQISLKQSSKPSLKGFVPSTQEEEGGHEALAIDEKGFDPKDFKLLVKAGYNPKEKPSLGKLPPKATGKKLHGLNATQVMLKKKGHAVQDSRVGLGFTPPKPVRIVIKMVSSNYVVEGFSSTEDDKRKENPRESVFNRLGPHKKALHGITNKQSVFDRLGPRRRMGESVASSNYISNGTEEDFAQIYHVTLIEDGEIEEEDAEDAPIELEEGVKAAVDELREVNLVNKLIEVGFIREVKYPMWISSIVPVRKKNGQIRVCVNFRDLKNACPKDDFPLPIAELMRDATTGHEALSFMDGSSGYNQIRMAPADEKLTAFRTPKDIYCYKDMPFGLKNAGATYQRAMQRIFDDMLHKNVECYVDDLVVKSKKREDHLYDLRKRGIEIEQAKIDAILKMPEPRNIHELKSLQGKLAYLRRFISNLAGRCQPFSRLMKKDVPFEWDEACDKAFKSIKSYLMKPPVLVAPVHGRPLILYVAAQERSVGILLAQKNDEGKENSLYYLSRTMTPNELKYSPIEKLCLALIFAIQKLKHYFQSHSIHLVSKANPL</sequence>
<protein>
    <submittedName>
        <fullName evidence="9">Transposon Tf2-12 polyprotein</fullName>
    </submittedName>
</protein>
<reference evidence="9" key="2">
    <citation type="journal article" date="2024" name="Plant">
        <title>Genomic evolution and insights into agronomic trait innovations of Sesamum species.</title>
        <authorList>
            <person name="Miao H."/>
            <person name="Wang L."/>
            <person name="Qu L."/>
            <person name="Liu H."/>
            <person name="Sun Y."/>
            <person name="Le M."/>
            <person name="Wang Q."/>
            <person name="Wei S."/>
            <person name="Zheng Y."/>
            <person name="Lin W."/>
            <person name="Duan Y."/>
            <person name="Cao H."/>
            <person name="Xiong S."/>
            <person name="Wang X."/>
            <person name="Wei L."/>
            <person name="Li C."/>
            <person name="Ma Q."/>
            <person name="Ju M."/>
            <person name="Zhao R."/>
            <person name="Li G."/>
            <person name="Mu C."/>
            <person name="Tian Q."/>
            <person name="Mei H."/>
            <person name="Zhang T."/>
            <person name="Gao T."/>
            <person name="Zhang H."/>
        </authorList>
    </citation>
    <scope>NUCLEOTIDE SEQUENCE</scope>
    <source>
        <strain evidence="9">KEN1</strain>
    </source>
</reference>
<dbReference type="InterPro" id="IPR050951">
    <property type="entry name" value="Retrovirus_Pol_polyprotein"/>
</dbReference>
<dbReference type="AlphaFoldDB" id="A0AAW2XQ71"/>
<dbReference type="CDD" id="cd01647">
    <property type="entry name" value="RT_LTR"/>
    <property type="match status" value="1"/>
</dbReference>
<accession>A0AAW2XQ71</accession>
<feature type="compositionally biased region" description="Basic and acidic residues" evidence="6">
    <location>
        <begin position="142"/>
        <end position="154"/>
    </location>
</feature>
<dbReference type="InterPro" id="IPR000477">
    <property type="entry name" value="RT_dom"/>
</dbReference>
<dbReference type="Gene3D" id="3.30.70.270">
    <property type="match status" value="2"/>
</dbReference>
<evidence type="ECO:0000256" key="2">
    <source>
        <dbReference type="ARBA" id="ARBA00022695"/>
    </source>
</evidence>
<dbReference type="InterPro" id="IPR021109">
    <property type="entry name" value="Peptidase_aspartic_dom_sf"/>
</dbReference>
<dbReference type="EMBL" id="JACGWN010000003">
    <property type="protein sequence ID" value="KAL0455087.1"/>
    <property type="molecule type" value="Genomic_DNA"/>
</dbReference>